<dbReference type="Pfam" id="PF00378">
    <property type="entry name" value="ECH_1"/>
    <property type="match status" value="1"/>
</dbReference>
<dbReference type="Gene3D" id="1.10.12.10">
    <property type="entry name" value="Lyase 2-enoyl-coa Hydratase, Chain A, domain 2"/>
    <property type="match status" value="1"/>
</dbReference>
<dbReference type="CDD" id="cd06558">
    <property type="entry name" value="crotonase-like"/>
    <property type="match status" value="1"/>
</dbReference>
<dbReference type="SUPFAM" id="SSF52096">
    <property type="entry name" value="ClpP/crotonase"/>
    <property type="match status" value="1"/>
</dbReference>
<protein>
    <submittedName>
        <fullName evidence="2">Enoyl CoA hydratase/isomerase (Crotonase)</fullName>
    </submittedName>
</protein>
<dbReference type="EMBL" id="LNYS01000008">
    <property type="protein sequence ID" value="KTD50100.1"/>
    <property type="molecule type" value="Genomic_DNA"/>
</dbReference>
<proteinExistence type="inferred from homology"/>
<comment type="caution">
    <text evidence="2">The sequence shown here is derived from an EMBL/GenBank/DDBJ whole genome shotgun (WGS) entry which is preliminary data.</text>
</comment>
<accession>A0A0W0Y0I9</accession>
<dbReference type="GO" id="GO:0008300">
    <property type="term" value="P:isoprenoid catabolic process"/>
    <property type="evidence" value="ECO:0007669"/>
    <property type="project" value="TreeGrafter"/>
</dbReference>
<dbReference type="Gene3D" id="3.90.226.10">
    <property type="entry name" value="2-enoyl-CoA Hydratase, Chain A, domain 1"/>
    <property type="match status" value="1"/>
</dbReference>
<dbReference type="PANTHER" id="PTHR42964">
    <property type="entry name" value="ENOYL-COA HYDRATASE"/>
    <property type="match status" value="1"/>
</dbReference>
<dbReference type="Proteomes" id="UP000054618">
    <property type="component" value="Unassembled WGS sequence"/>
</dbReference>
<dbReference type="InterPro" id="IPR014748">
    <property type="entry name" value="Enoyl-CoA_hydra_C"/>
</dbReference>
<sequence length="258" mass="28443">MSDLECELKGQVFEISLNRIEKNNAFDDELLKTMQTSLEKAIQDPAVSVILLRANGRHFSAGADLQWMQRMAQFTQEENLADAMILAKLMNTLYSCPKPTIAAVQGAAYGGGVGLVAACDIAIAGHSARFCFSEVKLGLIPAVISPYIIKAIGERLTKWLFMSAEVFDGEQAKQYNLVHHYIDDYLLDSFALDYASKLSHLAPRAIVDCKSLIERVASKPIDGQLIEETAAIIAAKRVSEEGQRGLHAFLNKEPPNWN</sequence>
<dbReference type="STRING" id="45073.Lqui_1425"/>
<organism evidence="2 3">
    <name type="scientific">Legionella quinlivanii</name>
    <dbReference type="NCBI Taxonomy" id="45073"/>
    <lineage>
        <taxon>Bacteria</taxon>
        <taxon>Pseudomonadati</taxon>
        <taxon>Pseudomonadota</taxon>
        <taxon>Gammaproteobacteria</taxon>
        <taxon>Legionellales</taxon>
        <taxon>Legionellaceae</taxon>
        <taxon>Legionella</taxon>
    </lineage>
</organism>
<evidence type="ECO:0000313" key="2">
    <source>
        <dbReference type="EMBL" id="KTD50100.1"/>
    </source>
</evidence>
<evidence type="ECO:0000313" key="3">
    <source>
        <dbReference type="Proteomes" id="UP000054618"/>
    </source>
</evidence>
<dbReference type="InterPro" id="IPR001753">
    <property type="entry name" value="Enoyl-CoA_hydra/iso"/>
</dbReference>
<dbReference type="PANTHER" id="PTHR42964:SF1">
    <property type="entry name" value="POLYKETIDE BIOSYNTHESIS ENOYL-COA HYDRATASE PKSH-RELATED"/>
    <property type="match status" value="1"/>
</dbReference>
<comment type="similarity">
    <text evidence="1">Belongs to the enoyl-CoA hydratase/isomerase family.</text>
</comment>
<keyword evidence="2" id="KW-0413">Isomerase</keyword>
<dbReference type="InterPro" id="IPR029045">
    <property type="entry name" value="ClpP/crotonase-like_dom_sf"/>
</dbReference>
<keyword evidence="3" id="KW-1185">Reference proteome</keyword>
<dbReference type="GO" id="GO:0016853">
    <property type="term" value="F:isomerase activity"/>
    <property type="evidence" value="ECO:0007669"/>
    <property type="project" value="UniProtKB-KW"/>
</dbReference>
<gene>
    <name evidence="2" type="ORF">Lqui_1425</name>
</gene>
<name>A0A0W0Y0I9_9GAMM</name>
<dbReference type="AlphaFoldDB" id="A0A0W0Y0I9"/>
<dbReference type="InterPro" id="IPR051683">
    <property type="entry name" value="Enoyl-CoA_Hydratase/Isomerase"/>
</dbReference>
<dbReference type="PATRIC" id="fig|45073.5.peg.1502"/>
<dbReference type="RefSeq" id="WP_058507538.1">
    <property type="nucleotide sequence ID" value="NZ_CAAAIK010000001.1"/>
</dbReference>
<dbReference type="OrthoDB" id="9807606at2"/>
<evidence type="ECO:0000256" key="1">
    <source>
        <dbReference type="ARBA" id="ARBA00005254"/>
    </source>
</evidence>
<reference evidence="2 3" key="1">
    <citation type="submission" date="2015-11" db="EMBL/GenBank/DDBJ databases">
        <title>Genomic analysis of 38 Legionella species identifies large and diverse effector repertoires.</title>
        <authorList>
            <person name="Burstein D."/>
            <person name="Amaro F."/>
            <person name="Zusman T."/>
            <person name="Lifshitz Z."/>
            <person name="Cohen O."/>
            <person name="Gilbert J.A."/>
            <person name="Pupko T."/>
            <person name="Shuman H.A."/>
            <person name="Segal G."/>
        </authorList>
    </citation>
    <scope>NUCLEOTIDE SEQUENCE [LARGE SCALE GENOMIC DNA]</scope>
    <source>
        <strain evidence="2 3">CDC#1442-AUS-E</strain>
    </source>
</reference>